<protein>
    <submittedName>
        <fullName evidence="1">Uncharacterized protein</fullName>
    </submittedName>
</protein>
<organism evidence="1 2">
    <name type="scientific">Ajellomyces capsulatus</name>
    <name type="common">Darling's disease fungus</name>
    <name type="synonym">Histoplasma capsulatum</name>
    <dbReference type="NCBI Taxonomy" id="5037"/>
    <lineage>
        <taxon>Eukaryota</taxon>
        <taxon>Fungi</taxon>
        <taxon>Dikarya</taxon>
        <taxon>Ascomycota</taxon>
        <taxon>Pezizomycotina</taxon>
        <taxon>Eurotiomycetes</taxon>
        <taxon>Eurotiomycetidae</taxon>
        <taxon>Onygenales</taxon>
        <taxon>Ajellomycetaceae</taxon>
        <taxon>Histoplasma</taxon>
    </lineage>
</organism>
<evidence type="ECO:0000313" key="2">
    <source>
        <dbReference type="Proteomes" id="UP000663671"/>
    </source>
</evidence>
<dbReference type="EMBL" id="CP069115">
    <property type="protein sequence ID" value="QSS66042.1"/>
    <property type="molecule type" value="Genomic_DNA"/>
</dbReference>
<sequence>MGSSGVRVHGASSSSRIRGKEGDLIWSTGRDGWPWTQQVCAAGSQLEIAAALESPGTGISGSFGESFGAVAGDLCIRPPLRHQTESYKRLHICELLFHGVGCPCLTRILPPDFRADASRPRTSYIYHTMAQQVAGAPLPCQGVGPLYKPDGEKPTATVSQGVDYDNVHVLPQTPQLIALLTQVNFAPPVPNLAI</sequence>
<evidence type="ECO:0000313" key="1">
    <source>
        <dbReference type="EMBL" id="QSS66042.1"/>
    </source>
</evidence>
<proteinExistence type="predicted"/>
<dbReference type="VEuPathDB" id="FungiDB:I7I51_06893"/>
<dbReference type="AlphaFoldDB" id="A0A8A1MN41"/>
<name>A0A8A1MN41_AJECA</name>
<gene>
    <name evidence="1" type="ORF">I7I51_06893</name>
</gene>
<dbReference type="Proteomes" id="UP000663671">
    <property type="component" value="Chromosome 3"/>
</dbReference>
<reference evidence="1" key="1">
    <citation type="submission" date="2021-01" db="EMBL/GenBank/DDBJ databases">
        <title>Chromosome-level genome assembly of a human fungal pathogen reveals clustering of transcriptionally co-regulated genes.</title>
        <authorList>
            <person name="Voorhies M."/>
            <person name="Cohen S."/>
            <person name="Shea T.P."/>
            <person name="Petrus S."/>
            <person name="Munoz J.F."/>
            <person name="Poplawski S."/>
            <person name="Goldman W.E."/>
            <person name="Michael T."/>
            <person name="Cuomo C.A."/>
            <person name="Sil A."/>
            <person name="Beyhan S."/>
        </authorList>
    </citation>
    <scope>NUCLEOTIDE SEQUENCE</scope>
    <source>
        <strain evidence="1">WU24</strain>
    </source>
</reference>
<dbReference type="OrthoDB" id="106623at2759"/>
<accession>A0A8A1MN41</accession>